<evidence type="ECO:0000256" key="1">
    <source>
        <dbReference type="ARBA" id="ARBA00000085"/>
    </source>
</evidence>
<dbReference type="PROSITE" id="PS50112">
    <property type="entry name" value="PAS"/>
    <property type="match status" value="1"/>
</dbReference>
<evidence type="ECO:0000259" key="8">
    <source>
        <dbReference type="PROSITE" id="PS50113"/>
    </source>
</evidence>
<feature type="domain" description="Response regulatory" evidence="6">
    <location>
        <begin position="568"/>
        <end position="679"/>
    </location>
</feature>
<dbReference type="InterPro" id="IPR036097">
    <property type="entry name" value="HisK_dim/P_sf"/>
</dbReference>
<feature type="domain" description="Response regulatory" evidence="6">
    <location>
        <begin position="28"/>
        <end position="145"/>
    </location>
</feature>
<dbReference type="SMART" id="SM00448">
    <property type="entry name" value="REC"/>
    <property type="match status" value="2"/>
</dbReference>
<dbReference type="InterPro" id="IPR005467">
    <property type="entry name" value="His_kinase_dom"/>
</dbReference>
<dbReference type="SUPFAM" id="SSF52172">
    <property type="entry name" value="CheY-like"/>
    <property type="match status" value="2"/>
</dbReference>
<dbReference type="Pfam" id="PF00072">
    <property type="entry name" value="Response_reg"/>
    <property type="match status" value="2"/>
</dbReference>
<dbReference type="InterPro" id="IPR036890">
    <property type="entry name" value="HATPase_C_sf"/>
</dbReference>
<dbReference type="PANTHER" id="PTHR43547:SF2">
    <property type="entry name" value="HYBRID SIGNAL TRANSDUCTION HISTIDINE KINASE C"/>
    <property type="match status" value="1"/>
</dbReference>
<dbReference type="InterPro" id="IPR011006">
    <property type="entry name" value="CheY-like_superfamily"/>
</dbReference>
<sequence>MNGYRAGSAAGEAASAEPREADAQIRAKILIADDDRRNLLAVSEILDEPGLELVLVESGEDALRHTLRDDFALILLDVQMPTMDGYEVATLIRSRSRSSRVPILFLTAYNKEDVHVFRGYSAGAVDYVFKPIQPLILKSKVDVFVDLYRKAEEIKQKAAAEKALLLENLRVRGEKLEAEQALRRRDEHQTAVLRGLPIALYTASPSGPARRLSFTGDGIARITGFGPEAFAGPDFWRSRLNAEDRGRVFEALDAAAGTGAATLEYRWRHADGTERHILDQVVIKPAEGGGSADVFGMWFDVTERKELELSLQHASKLEAVGRLTGGIAHDFNNMLSIVIGNLDLLQRAVGPDEKASRRVESAIGAAERCAELTSRLLTFSRRSPLQPAPLDFATFMPGLLKLLKRTLSERVEASLVLEDDVPMICVDHAQLEAALINLAVNARDAMPEGGALSIRVQRSDASASSEAAPDGFVQIAVADTGTGMPAAVLERVFEPFFTTKEQGKGTGLGLSMVHGFVQQSGGRIQVESLPGHGTTITLALPILVAGEAADPGAPDPCCPQDMHGEGRTVLVVEDDADVRQVATSALEMLAFQVKEARDGAEAIAILEQDSEVALVFSDVNMPGTMNGIELGRIVKERWPGIDVLLTSGYLKDDQDVGDLRMLQKPYRASELVEKLLAFEAMTAESGRAARRRAVGTSSA</sequence>
<dbReference type="SUPFAM" id="SSF55785">
    <property type="entry name" value="PYP-like sensor domain (PAS domain)"/>
    <property type="match status" value="1"/>
</dbReference>
<proteinExistence type="predicted"/>
<dbReference type="RefSeq" id="WP_150963036.1">
    <property type="nucleotide sequence ID" value="NZ_VZZJ01000006.1"/>
</dbReference>
<organism evidence="9 10">
    <name type="scientific">Methylobacterium planeticum</name>
    <dbReference type="NCBI Taxonomy" id="2615211"/>
    <lineage>
        <taxon>Bacteria</taxon>
        <taxon>Pseudomonadati</taxon>
        <taxon>Pseudomonadota</taxon>
        <taxon>Alphaproteobacteria</taxon>
        <taxon>Hyphomicrobiales</taxon>
        <taxon>Methylobacteriaceae</taxon>
        <taxon>Methylobacterium</taxon>
    </lineage>
</organism>
<protein>
    <recommendedName>
        <fullName evidence="2">histidine kinase</fullName>
        <ecNumber evidence="2">2.7.13.3</ecNumber>
    </recommendedName>
</protein>
<dbReference type="Proteomes" id="UP000441523">
    <property type="component" value="Unassembled WGS sequence"/>
</dbReference>
<dbReference type="Pfam" id="PF00512">
    <property type="entry name" value="HisKA"/>
    <property type="match status" value="1"/>
</dbReference>
<dbReference type="PROSITE" id="PS50113">
    <property type="entry name" value="PAC"/>
    <property type="match status" value="1"/>
</dbReference>
<dbReference type="InterPro" id="IPR000700">
    <property type="entry name" value="PAS-assoc_C"/>
</dbReference>
<dbReference type="PRINTS" id="PR00344">
    <property type="entry name" value="BCTRLSENSOR"/>
</dbReference>
<evidence type="ECO:0000259" key="5">
    <source>
        <dbReference type="PROSITE" id="PS50109"/>
    </source>
</evidence>
<dbReference type="SUPFAM" id="SSF47384">
    <property type="entry name" value="Homodimeric domain of signal transducing histidine kinase"/>
    <property type="match status" value="1"/>
</dbReference>
<comment type="catalytic activity">
    <reaction evidence="1">
        <text>ATP + protein L-histidine = ADP + protein N-phospho-L-histidine.</text>
        <dbReference type="EC" id="2.7.13.3"/>
    </reaction>
</comment>
<dbReference type="CDD" id="cd00082">
    <property type="entry name" value="HisKA"/>
    <property type="match status" value="1"/>
</dbReference>
<dbReference type="Pfam" id="PF08447">
    <property type="entry name" value="PAS_3"/>
    <property type="match status" value="1"/>
</dbReference>
<feature type="domain" description="PAC" evidence="8">
    <location>
        <begin position="261"/>
        <end position="313"/>
    </location>
</feature>
<keyword evidence="3 4" id="KW-0597">Phosphoprotein</keyword>
<dbReference type="GO" id="GO:0000155">
    <property type="term" value="F:phosphorelay sensor kinase activity"/>
    <property type="evidence" value="ECO:0007669"/>
    <property type="project" value="InterPro"/>
</dbReference>
<dbReference type="SMART" id="SM00388">
    <property type="entry name" value="HisKA"/>
    <property type="match status" value="1"/>
</dbReference>
<reference evidence="9 10" key="1">
    <citation type="submission" date="2019-09" db="EMBL/GenBank/DDBJ databases">
        <title>YIM 132548 draft genome.</title>
        <authorList>
            <person name="Jiang L."/>
        </authorList>
    </citation>
    <scope>NUCLEOTIDE SEQUENCE [LARGE SCALE GENOMIC DNA]</scope>
    <source>
        <strain evidence="9 10">YIM 132548</strain>
    </source>
</reference>
<dbReference type="InterPro" id="IPR004358">
    <property type="entry name" value="Sig_transdc_His_kin-like_C"/>
</dbReference>
<feature type="domain" description="PAS" evidence="7">
    <location>
        <begin position="185"/>
        <end position="259"/>
    </location>
</feature>
<dbReference type="PANTHER" id="PTHR43547">
    <property type="entry name" value="TWO-COMPONENT HISTIDINE KINASE"/>
    <property type="match status" value="1"/>
</dbReference>
<dbReference type="Gene3D" id="3.30.565.10">
    <property type="entry name" value="Histidine kinase-like ATPase, C-terminal domain"/>
    <property type="match status" value="1"/>
</dbReference>
<evidence type="ECO:0000259" key="7">
    <source>
        <dbReference type="PROSITE" id="PS50112"/>
    </source>
</evidence>
<dbReference type="SMART" id="SM00387">
    <property type="entry name" value="HATPase_c"/>
    <property type="match status" value="1"/>
</dbReference>
<evidence type="ECO:0000259" key="6">
    <source>
        <dbReference type="PROSITE" id="PS50110"/>
    </source>
</evidence>
<dbReference type="AlphaFoldDB" id="A0A6N6MUA2"/>
<evidence type="ECO:0000313" key="9">
    <source>
        <dbReference type="EMBL" id="KAB1073992.1"/>
    </source>
</evidence>
<feature type="domain" description="Histidine kinase" evidence="5">
    <location>
        <begin position="326"/>
        <end position="544"/>
    </location>
</feature>
<dbReference type="EC" id="2.7.13.3" evidence="2"/>
<name>A0A6N6MUA2_9HYPH</name>
<dbReference type="InterPro" id="IPR003594">
    <property type="entry name" value="HATPase_dom"/>
</dbReference>
<comment type="caution">
    <text evidence="9">The sequence shown here is derived from an EMBL/GenBank/DDBJ whole genome shotgun (WGS) entry which is preliminary data.</text>
</comment>
<dbReference type="InterPro" id="IPR035965">
    <property type="entry name" value="PAS-like_dom_sf"/>
</dbReference>
<dbReference type="Gene3D" id="3.40.50.2300">
    <property type="match status" value="2"/>
</dbReference>
<dbReference type="InterPro" id="IPR003661">
    <property type="entry name" value="HisK_dim/P_dom"/>
</dbReference>
<evidence type="ECO:0000256" key="3">
    <source>
        <dbReference type="ARBA" id="ARBA00022553"/>
    </source>
</evidence>
<dbReference type="InterPro" id="IPR001789">
    <property type="entry name" value="Sig_transdc_resp-reg_receiver"/>
</dbReference>
<evidence type="ECO:0000313" key="10">
    <source>
        <dbReference type="Proteomes" id="UP000441523"/>
    </source>
</evidence>
<dbReference type="EMBL" id="VZZJ01000006">
    <property type="protein sequence ID" value="KAB1073992.1"/>
    <property type="molecule type" value="Genomic_DNA"/>
</dbReference>
<dbReference type="SUPFAM" id="SSF55874">
    <property type="entry name" value="ATPase domain of HSP90 chaperone/DNA topoisomerase II/histidine kinase"/>
    <property type="match status" value="1"/>
</dbReference>
<dbReference type="PROSITE" id="PS50109">
    <property type="entry name" value="HIS_KIN"/>
    <property type="match status" value="1"/>
</dbReference>
<dbReference type="Gene3D" id="3.30.450.20">
    <property type="entry name" value="PAS domain"/>
    <property type="match status" value="1"/>
</dbReference>
<keyword evidence="10" id="KW-1185">Reference proteome</keyword>
<accession>A0A6N6MUA2</accession>
<evidence type="ECO:0000256" key="2">
    <source>
        <dbReference type="ARBA" id="ARBA00012438"/>
    </source>
</evidence>
<gene>
    <name evidence="9" type="ORF">F6X51_09735</name>
</gene>
<dbReference type="InterPro" id="IPR000014">
    <property type="entry name" value="PAS"/>
</dbReference>
<dbReference type="PROSITE" id="PS50110">
    <property type="entry name" value="RESPONSE_REGULATORY"/>
    <property type="match status" value="2"/>
</dbReference>
<feature type="modified residue" description="4-aspartylphosphate" evidence="4">
    <location>
        <position position="618"/>
    </location>
</feature>
<dbReference type="Pfam" id="PF02518">
    <property type="entry name" value="HATPase_c"/>
    <property type="match status" value="1"/>
</dbReference>
<feature type="modified residue" description="4-aspartylphosphate" evidence="4">
    <location>
        <position position="77"/>
    </location>
</feature>
<evidence type="ECO:0000256" key="4">
    <source>
        <dbReference type="PROSITE-ProRule" id="PRU00169"/>
    </source>
</evidence>
<dbReference type="InterPro" id="IPR013655">
    <property type="entry name" value="PAS_fold_3"/>
</dbReference>
<dbReference type="Gene3D" id="1.10.287.130">
    <property type="match status" value="1"/>
</dbReference>